<dbReference type="Proteomes" id="UP001470230">
    <property type="component" value="Unassembled WGS sequence"/>
</dbReference>
<reference evidence="1 2" key="1">
    <citation type="submission" date="2024-04" db="EMBL/GenBank/DDBJ databases">
        <title>Tritrichomonas musculus Genome.</title>
        <authorList>
            <person name="Alves-Ferreira E."/>
            <person name="Grigg M."/>
            <person name="Lorenzi H."/>
            <person name="Galac M."/>
        </authorList>
    </citation>
    <scope>NUCLEOTIDE SEQUENCE [LARGE SCALE GENOMIC DNA]</scope>
    <source>
        <strain evidence="1 2">EAF2021</strain>
    </source>
</reference>
<comment type="caution">
    <text evidence="1">The sequence shown here is derived from an EMBL/GenBank/DDBJ whole genome shotgun (WGS) entry which is preliminary data.</text>
</comment>
<gene>
    <name evidence="1" type="ORF">M9Y10_022984</name>
</gene>
<name>A0ABR2KTT2_9EUKA</name>
<proteinExistence type="predicted"/>
<accession>A0ABR2KTT2</accession>
<dbReference type="EMBL" id="JAPFFF010000003">
    <property type="protein sequence ID" value="KAK8894550.1"/>
    <property type="molecule type" value="Genomic_DNA"/>
</dbReference>
<protein>
    <submittedName>
        <fullName evidence="1">Uncharacterized protein</fullName>
    </submittedName>
</protein>
<evidence type="ECO:0000313" key="1">
    <source>
        <dbReference type="EMBL" id="KAK8894550.1"/>
    </source>
</evidence>
<keyword evidence="2" id="KW-1185">Reference proteome</keyword>
<sequence length="88" mass="10489">MKNRTNLIPNNRYEKYLNELRDRAWNCMSKTVWDYSLNKFGRVQFGKSVDDQSTNDEFFNDESVNEYVVDEPINVPIADEPVNEHDRL</sequence>
<organism evidence="1 2">
    <name type="scientific">Tritrichomonas musculus</name>
    <dbReference type="NCBI Taxonomy" id="1915356"/>
    <lineage>
        <taxon>Eukaryota</taxon>
        <taxon>Metamonada</taxon>
        <taxon>Parabasalia</taxon>
        <taxon>Tritrichomonadida</taxon>
        <taxon>Tritrichomonadidae</taxon>
        <taxon>Tritrichomonas</taxon>
    </lineage>
</organism>
<evidence type="ECO:0000313" key="2">
    <source>
        <dbReference type="Proteomes" id="UP001470230"/>
    </source>
</evidence>